<dbReference type="InterPro" id="IPR029056">
    <property type="entry name" value="Ribokinase-like"/>
</dbReference>
<organism evidence="3">
    <name type="scientific">marine sediment metagenome</name>
    <dbReference type="NCBI Taxonomy" id="412755"/>
    <lineage>
        <taxon>unclassified sequences</taxon>
        <taxon>metagenomes</taxon>
        <taxon>ecological metagenomes</taxon>
    </lineage>
</organism>
<evidence type="ECO:0000313" key="3">
    <source>
        <dbReference type="EMBL" id="KKK65050.1"/>
    </source>
</evidence>
<dbReference type="AlphaFoldDB" id="A0A0F8XUW4"/>
<sequence length="233" mass="24935">STAVVDPTSGAQTEMNERGPEVTEAEVSLFCDKLAYLAKGADICVFAGSLPPGVDEKVYANLIRELAGLGVMTVVDADGDPMRFSLRAGPDIVSPNVAEAESLVGHEFRDEQDEISALRELCELGARGAIVTHAEGCHALVGRDHERRLYRVRTEPLDPVSRIGAGDAFLAGYLAARYVQRDEEDCLRFAVACGAESTRHVGAGVVDPREAEQIESGVVVEEIDEPARVDAQA</sequence>
<dbReference type="Gene3D" id="3.40.1190.20">
    <property type="match status" value="1"/>
</dbReference>
<dbReference type="EMBL" id="LAZR01060743">
    <property type="protein sequence ID" value="KKK65050.1"/>
    <property type="molecule type" value="Genomic_DNA"/>
</dbReference>
<evidence type="ECO:0000259" key="2">
    <source>
        <dbReference type="Pfam" id="PF00294"/>
    </source>
</evidence>
<dbReference type="PANTHER" id="PTHR46566">
    <property type="entry name" value="1-PHOSPHOFRUCTOKINASE-RELATED"/>
    <property type="match status" value="1"/>
</dbReference>
<feature type="non-terminal residue" evidence="3">
    <location>
        <position position="1"/>
    </location>
</feature>
<protein>
    <recommendedName>
        <fullName evidence="2">Carbohydrate kinase PfkB domain-containing protein</fullName>
    </recommendedName>
</protein>
<comment type="caution">
    <text evidence="3">The sequence shown here is derived from an EMBL/GenBank/DDBJ whole genome shotgun (WGS) entry which is preliminary data.</text>
</comment>
<dbReference type="GO" id="GO:0008443">
    <property type="term" value="F:phosphofructokinase activity"/>
    <property type="evidence" value="ECO:0007669"/>
    <property type="project" value="TreeGrafter"/>
</dbReference>
<feature type="domain" description="Carbohydrate kinase PfkB" evidence="2">
    <location>
        <begin position="7"/>
        <end position="205"/>
    </location>
</feature>
<gene>
    <name evidence="3" type="ORF">LCGC14_2978040</name>
</gene>
<dbReference type="InterPro" id="IPR011611">
    <property type="entry name" value="PfkB_dom"/>
</dbReference>
<reference evidence="3" key="1">
    <citation type="journal article" date="2015" name="Nature">
        <title>Complex archaea that bridge the gap between prokaryotes and eukaryotes.</title>
        <authorList>
            <person name="Spang A."/>
            <person name="Saw J.H."/>
            <person name="Jorgensen S.L."/>
            <person name="Zaremba-Niedzwiedzka K."/>
            <person name="Martijn J."/>
            <person name="Lind A.E."/>
            <person name="van Eijk R."/>
            <person name="Schleper C."/>
            <person name="Guy L."/>
            <person name="Ettema T.J."/>
        </authorList>
    </citation>
    <scope>NUCLEOTIDE SEQUENCE</scope>
</reference>
<proteinExistence type="predicted"/>
<accession>A0A0F8XUW4</accession>
<name>A0A0F8XUW4_9ZZZZ</name>
<dbReference type="PANTHER" id="PTHR46566:SF2">
    <property type="entry name" value="ATP-DEPENDENT 6-PHOSPHOFRUCTOKINASE ISOZYME 2"/>
    <property type="match status" value="1"/>
</dbReference>
<dbReference type="SUPFAM" id="SSF53613">
    <property type="entry name" value="Ribokinase-like"/>
    <property type="match status" value="1"/>
</dbReference>
<evidence type="ECO:0000256" key="1">
    <source>
        <dbReference type="SAM" id="MobiDB-lite"/>
    </source>
</evidence>
<feature type="region of interest" description="Disordered" evidence="1">
    <location>
        <begin position="1"/>
        <end position="21"/>
    </location>
</feature>
<dbReference type="GO" id="GO:0005829">
    <property type="term" value="C:cytosol"/>
    <property type="evidence" value="ECO:0007669"/>
    <property type="project" value="TreeGrafter"/>
</dbReference>
<feature type="compositionally biased region" description="Polar residues" evidence="1">
    <location>
        <begin position="1"/>
        <end position="14"/>
    </location>
</feature>
<dbReference type="Pfam" id="PF00294">
    <property type="entry name" value="PfkB"/>
    <property type="match status" value="1"/>
</dbReference>